<keyword evidence="2" id="KW-1185">Reference proteome</keyword>
<accession>A0A212DEF5</accession>
<evidence type="ECO:0000313" key="1">
    <source>
        <dbReference type="EMBL" id="OWK16616.1"/>
    </source>
</evidence>
<evidence type="ECO:0000313" key="2">
    <source>
        <dbReference type="Proteomes" id="UP000242450"/>
    </source>
</evidence>
<proteinExistence type="predicted"/>
<protein>
    <submittedName>
        <fullName evidence="1">Uncharacterized protein</fullName>
    </submittedName>
</protein>
<gene>
    <name evidence="1" type="ORF">Celaphus_00011765</name>
</gene>
<sequence length="424" mass="48514">MSSSQPQEESREYYREATIKMAVMIFKRGVFESRRKNKSFFRPKIRINIKEAQTMPWPRTVTEKLLEELFDSTASRFLAVLEALSDSNRRILQTGPVFTDEVEVRDVVSELFMAGKELLIMSNTGADGILDFPKARLLELIIKRKNLISVNAAVKFIKLAFMYEEWSLFESAAGQLIDFLQRQDEPESKKAEKDLLLLVAIEPLINVKRNKGLIFPFDNYKEGQVYVKKIAVHDTCVKSYGYSEDIFRLATTLYSCVCDSPQWIYLLWQINEIIHCYKMEDIDVVMVAEVTLRLSEILESLGNPRRKFKKFLDVSLRKGTSEILGAPKGTIDILPIIKKKPEEQLFLAYELLDRAIGGINLSCMLTALPNGSSVVDHCYATHTHCIDGDMCKPVTPNNFIMDLHLELIQAQHRVSVMLLDQLQG</sequence>
<comment type="caution">
    <text evidence="1">The sequence shown here is derived from an EMBL/GenBank/DDBJ whole genome shotgun (WGS) entry which is preliminary data.</text>
</comment>
<dbReference type="Proteomes" id="UP000242450">
    <property type="component" value="Chromosome 3"/>
</dbReference>
<dbReference type="InterPro" id="IPR027912">
    <property type="entry name" value="CFAP54"/>
</dbReference>
<organism evidence="1 2">
    <name type="scientific">Cervus elaphus hippelaphus</name>
    <name type="common">European red deer</name>
    <dbReference type="NCBI Taxonomy" id="46360"/>
    <lineage>
        <taxon>Eukaryota</taxon>
        <taxon>Metazoa</taxon>
        <taxon>Chordata</taxon>
        <taxon>Craniata</taxon>
        <taxon>Vertebrata</taxon>
        <taxon>Euteleostomi</taxon>
        <taxon>Mammalia</taxon>
        <taxon>Eutheria</taxon>
        <taxon>Laurasiatheria</taxon>
        <taxon>Artiodactyla</taxon>
        <taxon>Ruminantia</taxon>
        <taxon>Pecora</taxon>
        <taxon>Cervidae</taxon>
        <taxon>Cervinae</taxon>
        <taxon>Cervus</taxon>
    </lineage>
</organism>
<dbReference type="AlphaFoldDB" id="A0A212DEF5"/>
<dbReference type="PANTHER" id="PTHR33487:SF1">
    <property type="entry name" value="CILIA- AND FLAGELLA-ASSOCIATED PROTEIN 54"/>
    <property type="match status" value="1"/>
</dbReference>
<dbReference type="Pfam" id="PF14858">
    <property type="entry name" value="CFAP54_N"/>
    <property type="match status" value="1"/>
</dbReference>
<name>A0A212DEF5_CEREH</name>
<dbReference type="EMBL" id="MKHE01000003">
    <property type="protein sequence ID" value="OWK16616.1"/>
    <property type="molecule type" value="Genomic_DNA"/>
</dbReference>
<dbReference type="PANTHER" id="PTHR33487">
    <property type="entry name" value="CILIA- AND FLAGELLA-ASSOCIATED PROTEIN 54"/>
    <property type="match status" value="1"/>
</dbReference>
<dbReference type="OrthoDB" id="2104158at2759"/>
<dbReference type="GO" id="GO:0060271">
    <property type="term" value="P:cilium assembly"/>
    <property type="evidence" value="ECO:0007669"/>
    <property type="project" value="TreeGrafter"/>
</dbReference>
<reference evidence="1 2" key="1">
    <citation type="journal article" date="2018" name="Mol. Genet. Genomics">
        <title>The red deer Cervus elaphus genome CerEla1.0: sequencing, annotating, genes, and chromosomes.</title>
        <authorList>
            <person name="Bana N.A."/>
            <person name="Nyiri A."/>
            <person name="Nagy J."/>
            <person name="Frank K."/>
            <person name="Nagy T."/>
            <person name="Steger V."/>
            <person name="Schiller M."/>
            <person name="Lakatos P."/>
            <person name="Sugar L."/>
            <person name="Horn P."/>
            <person name="Barta E."/>
            <person name="Orosz L."/>
        </authorList>
    </citation>
    <scope>NUCLEOTIDE SEQUENCE [LARGE SCALE GENOMIC DNA]</scope>
    <source>
        <strain evidence="1">Hungarian</strain>
    </source>
</reference>